<dbReference type="EMBL" id="CP002160">
    <property type="protein sequence ID" value="ADL52234.1"/>
    <property type="molecule type" value="Genomic_DNA"/>
</dbReference>
<name>D9SQM8_CLOC7</name>
<evidence type="ECO:0000313" key="3">
    <source>
        <dbReference type="Proteomes" id="UP000002730"/>
    </source>
</evidence>
<dbReference type="Proteomes" id="UP000002730">
    <property type="component" value="Chromosome"/>
</dbReference>
<evidence type="ECO:0000313" key="2">
    <source>
        <dbReference type="EMBL" id="ADL52234.1"/>
    </source>
</evidence>
<dbReference type="KEGG" id="ccb:Clocel_2522"/>
<keyword evidence="1" id="KW-0812">Transmembrane</keyword>
<keyword evidence="1" id="KW-1133">Transmembrane helix</keyword>
<accession>D9SQM8</accession>
<dbReference type="STRING" id="573061.Clocel_2522"/>
<sequence>MILIGFRNKLRILKFKVHQKSCISEDRGVKLKFNLKYSVVFDLFFNSFMLIGGVLGVVMLIVIARNNLRLYRAHNDSTISYFSQSSNIRKSQFLKRSIGSMMVSILCTLAICFVFVDIYVPSVKEIPYLISDEYSYTVGTVVRVDKNKQRNTILISGFKVYETKHIFGERIKPGKKYKIAYLKNTHICVGVEEVK</sequence>
<protein>
    <submittedName>
        <fullName evidence="2">Uncharacterized protein</fullName>
    </submittedName>
</protein>
<dbReference type="OrthoDB" id="9886096at2"/>
<reference evidence="2 3" key="1">
    <citation type="submission" date="2010-08" db="EMBL/GenBank/DDBJ databases">
        <title>Complete sequence of Clostridium cellulovorans 743B.</title>
        <authorList>
            <consortium name="US DOE Joint Genome Institute"/>
            <person name="Lucas S."/>
            <person name="Copeland A."/>
            <person name="Lapidus A."/>
            <person name="Cheng J.-F."/>
            <person name="Bruce D."/>
            <person name="Goodwin L."/>
            <person name="Pitluck S."/>
            <person name="Chertkov O."/>
            <person name="Detter J.C."/>
            <person name="Han C."/>
            <person name="Tapia R."/>
            <person name="Land M."/>
            <person name="Hauser L."/>
            <person name="Chang Y.-J."/>
            <person name="Jeffries C."/>
            <person name="Kyrpides N."/>
            <person name="Ivanova N."/>
            <person name="Mikhailova N."/>
            <person name="Hemme C.L."/>
            <person name="Woyke T."/>
        </authorList>
    </citation>
    <scope>NUCLEOTIDE SEQUENCE [LARGE SCALE GENOMIC DNA]</scope>
    <source>
        <strain evidence="3">ATCC 35296 / DSM 3052 / OCM 3 / 743B</strain>
    </source>
</reference>
<feature type="transmembrane region" description="Helical" evidence="1">
    <location>
        <begin position="98"/>
        <end position="120"/>
    </location>
</feature>
<organism evidence="2 3">
    <name type="scientific">Clostridium cellulovorans (strain ATCC 35296 / DSM 3052 / OCM 3 / 743B)</name>
    <dbReference type="NCBI Taxonomy" id="573061"/>
    <lineage>
        <taxon>Bacteria</taxon>
        <taxon>Bacillati</taxon>
        <taxon>Bacillota</taxon>
        <taxon>Clostridia</taxon>
        <taxon>Eubacteriales</taxon>
        <taxon>Clostridiaceae</taxon>
        <taxon>Clostridium</taxon>
    </lineage>
</organism>
<proteinExistence type="predicted"/>
<dbReference type="AlphaFoldDB" id="D9SQM8"/>
<keyword evidence="1" id="KW-0472">Membrane</keyword>
<gene>
    <name evidence="2" type="ordered locus">Clocel_2522</name>
</gene>
<dbReference type="HOGENOM" id="CLU_1394203_0_0_9"/>
<keyword evidence="3" id="KW-1185">Reference proteome</keyword>
<evidence type="ECO:0000256" key="1">
    <source>
        <dbReference type="SAM" id="Phobius"/>
    </source>
</evidence>
<feature type="transmembrane region" description="Helical" evidence="1">
    <location>
        <begin position="43"/>
        <end position="64"/>
    </location>
</feature>